<dbReference type="GO" id="GO:0048364">
    <property type="term" value="P:root development"/>
    <property type="evidence" value="ECO:0007669"/>
    <property type="project" value="InterPro"/>
</dbReference>
<protein>
    <submittedName>
        <fullName evidence="3">Uncharacterized protein</fullName>
    </submittedName>
</protein>
<feature type="compositionally biased region" description="Polar residues" evidence="2">
    <location>
        <begin position="7"/>
        <end position="21"/>
    </location>
</feature>
<dbReference type="AlphaFoldDB" id="A0AAV7E434"/>
<dbReference type="EMBL" id="JAINDJ010000007">
    <property type="protein sequence ID" value="KAG9443151.1"/>
    <property type="molecule type" value="Genomic_DNA"/>
</dbReference>
<accession>A0AAV7E434</accession>
<dbReference type="Pfam" id="PF03087">
    <property type="entry name" value="BPS1"/>
    <property type="match status" value="1"/>
</dbReference>
<sequence>MGESLAVPSSNSTHIRSTTLPTREHPLNDIQLDEKLNKLRNWDVLASTSSSPVETLLNSLCGIGDLYQTVEDLLQLQQSKQGHVQGKVRVEQELDGSLRLLDTIGMVRDALLQMKEHINIIQSALRRSKMQQELEIRIYAYLSFKKKMKKEVLKGFKELKRAQHNSQCFPVSETQGVIIRLTEARFITVSVFESLLDFMFKPRPKTARRSLVSKWMKRGQVACEGQAEAMSEFARIEASLHSLCSQKSPTKQELQLVQKQLDDLEKRVEELDENLSSIFRSMIKTRVTLLNILGN</sequence>
<name>A0AAV7E434_ARIFI</name>
<organism evidence="3 4">
    <name type="scientific">Aristolochia fimbriata</name>
    <name type="common">White veined hardy Dutchman's pipe vine</name>
    <dbReference type="NCBI Taxonomy" id="158543"/>
    <lineage>
        <taxon>Eukaryota</taxon>
        <taxon>Viridiplantae</taxon>
        <taxon>Streptophyta</taxon>
        <taxon>Embryophyta</taxon>
        <taxon>Tracheophyta</taxon>
        <taxon>Spermatophyta</taxon>
        <taxon>Magnoliopsida</taxon>
        <taxon>Magnoliidae</taxon>
        <taxon>Piperales</taxon>
        <taxon>Aristolochiaceae</taxon>
        <taxon>Aristolochia</taxon>
    </lineage>
</organism>
<feature type="coiled-coil region" evidence="1">
    <location>
        <begin position="247"/>
        <end position="281"/>
    </location>
</feature>
<reference evidence="3 4" key="1">
    <citation type="submission" date="2021-07" db="EMBL/GenBank/DDBJ databases">
        <title>The Aristolochia fimbriata genome: insights into angiosperm evolution, floral development and chemical biosynthesis.</title>
        <authorList>
            <person name="Jiao Y."/>
        </authorList>
    </citation>
    <scope>NUCLEOTIDE SEQUENCE [LARGE SCALE GENOMIC DNA]</scope>
    <source>
        <strain evidence="3">IBCAS-2021</strain>
        <tissue evidence="3">Leaf</tissue>
    </source>
</reference>
<evidence type="ECO:0000313" key="4">
    <source>
        <dbReference type="Proteomes" id="UP000825729"/>
    </source>
</evidence>
<dbReference type="GO" id="GO:0048367">
    <property type="term" value="P:shoot system development"/>
    <property type="evidence" value="ECO:0007669"/>
    <property type="project" value="InterPro"/>
</dbReference>
<dbReference type="PANTHER" id="PTHR33070">
    <property type="entry name" value="OS06G0725500 PROTEIN"/>
    <property type="match status" value="1"/>
</dbReference>
<dbReference type="Proteomes" id="UP000825729">
    <property type="component" value="Unassembled WGS sequence"/>
</dbReference>
<keyword evidence="1" id="KW-0175">Coiled coil</keyword>
<dbReference type="PANTHER" id="PTHR33070:SF120">
    <property type="entry name" value="EXPRESSED PROTEIN"/>
    <property type="match status" value="1"/>
</dbReference>
<dbReference type="InterPro" id="IPR004320">
    <property type="entry name" value="BPS1_pln"/>
</dbReference>
<evidence type="ECO:0000313" key="3">
    <source>
        <dbReference type="EMBL" id="KAG9443151.1"/>
    </source>
</evidence>
<evidence type="ECO:0000256" key="1">
    <source>
        <dbReference type="SAM" id="Coils"/>
    </source>
</evidence>
<comment type="caution">
    <text evidence="3">The sequence shown here is derived from an EMBL/GenBank/DDBJ whole genome shotgun (WGS) entry which is preliminary data.</text>
</comment>
<gene>
    <name evidence="3" type="ORF">H6P81_019005</name>
</gene>
<evidence type="ECO:0000256" key="2">
    <source>
        <dbReference type="SAM" id="MobiDB-lite"/>
    </source>
</evidence>
<feature type="region of interest" description="Disordered" evidence="2">
    <location>
        <begin position="1"/>
        <end position="24"/>
    </location>
</feature>
<proteinExistence type="predicted"/>
<keyword evidence="4" id="KW-1185">Reference proteome</keyword>